<dbReference type="Pfam" id="PF12955">
    <property type="entry name" value="Vps3844_C"/>
    <property type="match status" value="1"/>
</dbReference>
<dbReference type="InterPro" id="IPR024382">
    <property type="entry name" value="Vps3844_C"/>
</dbReference>
<feature type="region of interest" description="Disordered" evidence="1">
    <location>
        <begin position="231"/>
        <end position="268"/>
    </location>
</feature>
<evidence type="ECO:0008006" key="8">
    <source>
        <dbReference type="Google" id="ProtNLM"/>
    </source>
</evidence>
<dbReference type="Pfam" id="PF21656">
    <property type="entry name" value="DUF6859"/>
    <property type="match status" value="1"/>
</dbReference>
<dbReference type="AlphaFoldDB" id="A0AAN6RH57"/>
<evidence type="ECO:0000259" key="5">
    <source>
        <dbReference type="Pfam" id="PF21656"/>
    </source>
</evidence>
<feature type="transmembrane region" description="Helical" evidence="2">
    <location>
        <begin position="378"/>
        <end position="400"/>
    </location>
</feature>
<feature type="domain" description="Vacuolar sorting protein Vps3844 C-terminal" evidence="4">
    <location>
        <begin position="302"/>
        <end position="413"/>
    </location>
</feature>
<evidence type="ECO:0000259" key="4">
    <source>
        <dbReference type="Pfam" id="PF12955"/>
    </source>
</evidence>
<reference evidence="6 7" key="1">
    <citation type="submission" date="2021-02" db="EMBL/GenBank/DDBJ databases">
        <title>Genome assembly of Pseudopithomyces chartarum.</title>
        <authorList>
            <person name="Jauregui R."/>
            <person name="Singh J."/>
            <person name="Voisey C."/>
        </authorList>
    </citation>
    <scope>NUCLEOTIDE SEQUENCE [LARGE SCALE GENOMIC DNA]</scope>
    <source>
        <strain evidence="6 7">AGR01</strain>
    </source>
</reference>
<gene>
    <name evidence="6" type="ORF">GRF29_77g1002094</name>
</gene>
<keyword evidence="2" id="KW-0812">Transmembrane</keyword>
<evidence type="ECO:0000256" key="3">
    <source>
        <dbReference type="SAM" id="SignalP"/>
    </source>
</evidence>
<proteinExistence type="predicted"/>
<dbReference type="InterPro" id="IPR049205">
    <property type="entry name" value="Vps3844_N"/>
</dbReference>
<feature type="chain" id="PRO_5042966602" description="DUF3844 domain-containing protein" evidence="3">
    <location>
        <begin position="19"/>
        <end position="421"/>
    </location>
</feature>
<protein>
    <recommendedName>
        <fullName evidence="8">DUF3844 domain-containing protein</fullName>
    </recommendedName>
</protein>
<dbReference type="EMBL" id="WVTA01000007">
    <property type="protein sequence ID" value="KAK3208520.1"/>
    <property type="molecule type" value="Genomic_DNA"/>
</dbReference>
<name>A0AAN6RH57_9PLEO</name>
<keyword evidence="3" id="KW-0732">Signal</keyword>
<keyword evidence="2" id="KW-0472">Membrane</keyword>
<evidence type="ECO:0000313" key="6">
    <source>
        <dbReference type="EMBL" id="KAK3208520.1"/>
    </source>
</evidence>
<evidence type="ECO:0000256" key="2">
    <source>
        <dbReference type="SAM" id="Phobius"/>
    </source>
</evidence>
<organism evidence="6 7">
    <name type="scientific">Pseudopithomyces chartarum</name>
    <dbReference type="NCBI Taxonomy" id="1892770"/>
    <lineage>
        <taxon>Eukaryota</taxon>
        <taxon>Fungi</taxon>
        <taxon>Dikarya</taxon>
        <taxon>Ascomycota</taxon>
        <taxon>Pezizomycotina</taxon>
        <taxon>Dothideomycetes</taxon>
        <taxon>Pleosporomycetidae</taxon>
        <taxon>Pleosporales</taxon>
        <taxon>Massarineae</taxon>
        <taxon>Didymosphaeriaceae</taxon>
        <taxon>Pseudopithomyces</taxon>
    </lineage>
</organism>
<feature type="domain" description="Vacuolar sorting protein Vps3844 N-terminal" evidence="5">
    <location>
        <begin position="41"/>
        <end position="142"/>
    </location>
</feature>
<evidence type="ECO:0000313" key="7">
    <source>
        <dbReference type="Proteomes" id="UP001280581"/>
    </source>
</evidence>
<sequence length="421" mass="44913">MKLSWGFAVSSLVYAASAAQDGRIYILDPTPRASSLQAATTVDPATARLILAQRLGLARFHSIDKTCSDESLGQINAFGGVQQTLFGGEDVATQAHALVWIEGVDDADAVAGTPDSWTSSFTMAQPPSAADSKRLIEDMILQAQSLPEKPDPKGATYVSNEYIDFHLSKLRQPQLFNDYLTIFHLDLKSKDKVAKPSLEAISNAISALQAVEPKENRFAITLVVMPPTSSLSKRAASPYGTYDRPDQQGRGLVPTEAPMSLTTPEPATSPNPALPANMEGFPVFTQAEGNNTSPPLGILPRCFQSQSDCDKATNGCSGHGKCSMLHKGEPGSEGRKDCYGCICTPTVVKKGDADKKQHTQTTYWGGPACQKRDVSVPFWLFITSGVLFAFLISGGIGLLYSVGSEELPSVIGAGVSGPVRK</sequence>
<keyword evidence="2" id="KW-1133">Transmembrane helix</keyword>
<dbReference type="PANTHER" id="PTHR36853">
    <property type="entry name" value="EXPRESSED PROTEIN"/>
    <property type="match status" value="1"/>
</dbReference>
<dbReference type="PANTHER" id="PTHR36853:SF1">
    <property type="entry name" value="DUF3844 DOMAIN-CONTAINING PROTEIN"/>
    <property type="match status" value="1"/>
</dbReference>
<comment type="caution">
    <text evidence="6">The sequence shown here is derived from an EMBL/GenBank/DDBJ whole genome shotgun (WGS) entry which is preliminary data.</text>
</comment>
<feature type="signal peptide" evidence="3">
    <location>
        <begin position="1"/>
        <end position="18"/>
    </location>
</feature>
<accession>A0AAN6RH57</accession>
<keyword evidence="7" id="KW-1185">Reference proteome</keyword>
<dbReference type="GO" id="GO:0005783">
    <property type="term" value="C:endoplasmic reticulum"/>
    <property type="evidence" value="ECO:0007669"/>
    <property type="project" value="TreeGrafter"/>
</dbReference>
<dbReference type="InterPro" id="IPR053065">
    <property type="entry name" value="Archenteron_Induction-Rel"/>
</dbReference>
<dbReference type="Proteomes" id="UP001280581">
    <property type="component" value="Unassembled WGS sequence"/>
</dbReference>
<evidence type="ECO:0000256" key="1">
    <source>
        <dbReference type="SAM" id="MobiDB-lite"/>
    </source>
</evidence>